<dbReference type="InterPro" id="IPR013108">
    <property type="entry name" value="Amidohydro_3"/>
</dbReference>
<reference evidence="3" key="2">
    <citation type="submission" date="2023-06" db="EMBL/GenBank/DDBJ databases">
        <authorList>
            <consortium name="Lawrence Berkeley National Laboratory"/>
            <person name="Haridas S."/>
            <person name="Hensen N."/>
            <person name="Bonometti L."/>
            <person name="Westerberg I."/>
            <person name="Brannstrom I.O."/>
            <person name="Guillou S."/>
            <person name="Cros-Aarteil S."/>
            <person name="Calhoun S."/>
            <person name="Kuo A."/>
            <person name="Mondo S."/>
            <person name="Pangilinan J."/>
            <person name="Riley R."/>
            <person name="Labutti K."/>
            <person name="Andreopoulos B."/>
            <person name="Lipzen A."/>
            <person name="Chen C."/>
            <person name="Yanf M."/>
            <person name="Daum C."/>
            <person name="Ng V."/>
            <person name="Clum A."/>
            <person name="Steindorff A."/>
            <person name="Ohm R."/>
            <person name="Martin F."/>
            <person name="Silar P."/>
            <person name="Natvig D."/>
            <person name="Lalanne C."/>
            <person name="Gautier V."/>
            <person name="Ament-Velasquez S.L."/>
            <person name="Kruys A."/>
            <person name="Hutchinson M.I."/>
            <person name="Powell A.J."/>
            <person name="Barry K."/>
            <person name="Miller A.N."/>
            <person name="Grigoriev I.V."/>
            <person name="Debuchy R."/>
            <person name="Gladieux P."/>
            <person name="Thoren M.H."/>
            <person name="Johannesson H."/>
        </authorList>
    </citation>
    <scope>NUCLEOTIDE SEQUENCE</scope>
    <source>
        <strain evidence="3">CBS 958.72</strain>
    </source>
</reference>
<dbReference type="EMBL" id="JAULSN010000001">
    <property type="protein sequence ID" value="KAK3383978.1"/>
    <property type="molecule type" value="Genomic_DNA"/>
</dbReference>
<dbReference type="SUPFAM" id="SSF51556">
    <property type="entry name" value="Metallo-dependent hydrolases"/>
    <property type="match status" value="1"/>
</dbReference>
<evidence type="ECO:0000256" key="1">
    <source>
        <dbReference type="SAM" id="SignalP"/>
    </source>
</evidence>
<dbReference type="Gene3D" id="2.30.40.10">
    <property type="entry name" value="Urease, subunit C, domain 1"/>
    <property type="match status" value="1"/>
</dbReference>
<dbReference type="SUPFAM" id="SSF51338">
    <property type="entry name" value="Composite domain of metallo-dependent hydrolases"/>
    <property type="match status" value="1"/>
</dbReference>
<dbReference type="InterPro" id="IPR032466">
    <property type="entry name" value="Metal_Hydrolase"/>
</dbReference>
<protein>
    <submittedName>
        <fullName evidence="3">Amidohydrolase</fullName>
    </submittedName>
</protein>
<dbReference type="Proteomes" id="UP001287356">
    <property type="component" value="Unassembled WGS sequence"/>
</dbReference>
<accession>A0AAE0TY77</accession>
<sequence>MASSAVIWWGVRLSLLAGCIAVVALRLQHSLDGAGTENSSSSSSSRQRQATFCYQGVLTNVDPGPGGDDGSAAVNCFAVSGGAKFARVFSDSDSGSDSDSDLDPGTLEVRPGYALPGLWDGHGHLLQFGEFLHSADLFGSVSFDDIRSRLSRYLDANPAAGSADEWARGIGWDQMALGAMPTAAADERLKGRFFMLDRIDVHCTWVSQAILDLLPAHLPDVPGGEIVRTPGMGVFCDNAMDLVVALWPKPGIARKKTFIASAMKALHAVGLVGMHDAGVFPDDIAMYDAMSRTDDWTLRVYAMVECKERNTFCPDDATKISHDDGMLTARSVKLFADGALGSWGSAMIEPYSDRPDVTGSLLVNASTLTALTKAWSAAGFQVNIHAIGDLANRYAVDAMEAALVALCAPAAGADVDDLADCQARHHRFRIEHAQIIHPDDQLRMHALGIIPSVQPTHATSDMAYAERRLGAERTATEAYRMRSLLPLHPVLGSDFPVEPPNPFEGLYAAVTRKNPQTGVGPPSTEDGWHREEALSAEQALAGFTKGAARGAFLEGKAGVIREGAFADWIVLDAPLESISPEQLRHVKVRETWVAGKLVYKRRNDDAEHKDL</sequence>
<dbReference type="CDD" id="cd01300">
    <property type="entry name" value="YtcJ_like"/>
    <property type="match status" value="1"/>
</dbReference>
<feature type="signal peptide" evidence="1">
    <location>
        <begin position="1"/>
        <end position="24"/>
    </location>
</feature>
<dbReference type="Pfam" id="PF07969">
    <property type="entry name" value="Amidohydro_3"/>
    <property type="match status" value="1"/>
</dbReference>
<dbReference type="AlphaFoldDB" id="A0AAE0TY77"/>
<organism evidence="3 4">
    <name type="scientific">Lasiosphaeria ovina</name>
    <dbReference type="NCBI Taxonomy" id="92902"/>
    <lineage>
        <taxon>Eukaryota</taxon>
        <taxon>Fungi</taxon>
        <taxon>Dikarya</taxon>
        <taxon>Ascomycota</taxon>
        <taxon>Pezizomycotina</taxon>
        <taxon>Sordariomycetes</taxon>
        <taxon>Sordariomycetidae</taxon>
        <taxon>Sordariales</taxon>
        <taxon>Lasiosphaeriaceae</taxon>
        <taxon>Lasiosphaeria</taxon>
    </lineage>
</organism>
<keyword evidence="1" id="KW-0732">Signal</keyword>
<dbReference type="Gene3D" id="3.10.310.70">
    <property type="match status" value="1"/>
</dbReference>
<dbReference type="GO" id="GO:0016810">
    <property type="term" value="F:hydrolase activity, acting on carbon-nitrogen (but not peptide) bonds"/>
    <property type="evidence" value="ECO:0007669"/>
    <property type="project" value="InterPro"/>
</dbReference>
<dbReference type="Gene3D" id="3.20.20.140">
    <property type="entry name" value="Metal-dependent hydrolases"/>
    <property type="match status" value="1"/>
</dbReference>
<evidence type="ECO:0000313" key="4">
    <source>
        <dbReference type="Proteomes" id="UP001287356"/>
    </source>
</evidence>
<feature type="chain" id="PRO_5042277468" evidence="1">
    <location>
        <begin position="25"/>
        <end position="611"/>
    </location>
</feature>
<dbReference type="PANTHER" id="PTHR22642:SF2">
    <property type="entry name" value="PROTEIN LONG AFTER FAR-RED 3"/>
    <property type="match status" value="1"/>
</dbReference>
<dbReference type="InterPro" id="IPR033932">
    <property type="entry name" value="YtcJ-like"/>
</dbReference>
<keyword evidence="4" id="KW-1185">Reference proteome</keyword>
<gene>
    <name evidence="3" type="ORF">B0T24DRAFT_646109</name>
</gene>
<evidence type="ECO:0000259" key="2">
    <source>
        <dbReference type="Pfam" id="PF07969"/>
    </source>
</evidence>
<comment type="caution">
    <text evidence="3">The sequence shown here is derived from an EMBL/GenBank/DDBJ whole genome shotgun (WGS) entry which is preliminary data.</text>
</comment>
<feature type="domain" description="Amidohydrolase 3" evidence="2">
    <location>
        <begin position="113"/>
        <end position="599"/>
    </location>
</feature>
<reference evidence="3" key="1">
    <citation type="journal article" date="2023" name="Mol. Phylogenet. Evol.">
        <title>Genome-scale phylogeny and comparative genomics of the fungal order Sordariales.</title>
        <authorList>
            <person name="Hensen N."/>
            <person name="Bonometti L."/>
            <person name="Westerberg I."/>
            <person name="Brannstrom I.O."/>
            <person name="Guillou S."/>
            <person name="Cros-Aarteil S."/>
            <person name="Calhoun S."/>
            <person name="Haridas S."/>
            <person name="Kuo A."/>
            <person name="Mondo S."/>
            <person name="Pangilinan J."/>
            <person name="Riley R."/>
            <person name="LaButti K."/>
            <person name="Andreopoulos B."/>
            <person name="Lipzen A."/>
            <person name="Chen C."/>
            <person name="Yan M."/>
            <person name="Daum C."/>
            <person name="Ng V."/>
            <person name="Clum A."/>
            <person name="Steindorff A."/>
            <person name="Ohm R.A."/>
            <person name="Martin F."/>
            <person name="Silar P."/>
            <person name="Natvig D.O."/>
            <person name="Lalanne C."/>
            <person name="Gautier V."/>
            <person name="Ament-Velasquez S.L."/>
            <person name="Kruys A."/>
            <person name="Hutchinson M.I."/>
            <person name="Powell A.J."/>
            <person name="Barry K."/>
            <person name="Miller A.N."/>
            <person name="Grigoriev I.V."/>
            <person name="Debuchy R."/>
            <person name="Gladieux P."/>
            <person name="Hiltunen Thoren M."/>
            <person name="Johannesson H."/>
        </authorList>
    </citation>
    <scope>NUCLEOTIDE SEQUENCE</scope>
    <source>
        <strain evidence="3">CBS 958.72</strain>
    </source>
</reference>
<evidence type="ECO:0000313" key="3">
    <source>
        <dbReference type="EMBL" id="KAK3383978.1"/>
    </source>
</evidence>
<dbReference type="PANTHER" id="PTHR22642">
    <property type="entry name" value="IMIDAZOLONEPROPIONASE"/>
    <property type="match status" value="1"/>
</dbReference>
<dbReference type="InterPro" id="IPR011059">
    <property type="entry name" value="Metal-dep_hydrolase_composite"/>
</dbReference>
<name>A0AAE0TY77_9PEZI</name>
<proteinExistence type="predicted"/>